<reference evidence="14 15" key="1">
    <citation type="submission" date="2018-08" db="EMBL/GenBank/DDBJ databases">
        <title>Genomic Encyclopedia of Type Strains, Phase III (KMG-III): the genomes of soil and plant-associated and newly described type strains.</title>
        <authorList>
            <person name="Whitman W."/>
        </authorList>
    </citation>
    <scope>NUCLEOTIDE SEQUENCE [LARGE SCALE GENOMIC DNA]</scope>
    <source>
        <strain evidence="14 15">325-5</strain>
    </source>
</reference>
<dbReference type="SMART" id="SM00480">
    <property type="entry name" value="POL3Bc"/>
    <property type="match status" value="1"/>
</dbReference>
<dbReference type="GO" id="GO:0008408">
    <property type="term" value="F:3'-5' exonuclease activity"/>
    <property type="evidence" value="ECO:0007669"/>
    <property type="project" value="InterPro"/>
</dbReference>
<dbReference type="OrthoDB" id="8421503at2"/>
<dbReference type="CDD" id="cd00140">
    <property type="entry name" value="beta_clamp"/>
    <property type="match status" value="1"/>
</dbReference>
<comment type="subcellular location">
    <subcellularLocation>
        <location evidence="1 10">Cytoplasm</location>
    </subcellularLocation>
</comment>
<evidence type="ECO:0000256" key="9">
    <source>
        <dbReference type="ARBA" id="ARBA00023125"/>
    </source>
</evidence>
<evidence type="ECO:0000259" key="13">
    <source>
        <dbReference type="Pfam" id="PF02768"/>
    </source>
</evidence>
<evidence type="ECO:0000313" key="14">
    <source>
        <dbReference type="EMBL" id="REE79754.1"/>
    </source>
</evidence>
<dbReference type="RefSeq" id="WP_115882043.1">
    <property type="nucleotide sequence ID" value="NZ_QTTQ01000012.1"/>
</dbReference>
<evidence type="ECO:0000256" key="4">
    <source>
        <dbReference type="ARBA" id="ARBA00022490"/>
    </source>
</evidence>
<organism evidence="14 15">
    <name type="scientific">Lutibacter oceani</name>
    <dbReference type="NCBI Taxonomy" id="1853311"/>
    <lineage>
        <taxon>Bacteria</taxon>
        <taxon>Pseudomonadati</taxon>
        <taxon>Bacteroidota</taxon>
        <taxon>Flavobacteriia</taxon>
        <taxon>Flavobacteriales</taxon>
        <taxon>Flavobacteriaceae</taxon>
        <taxon>Lutibacter</taxon>
    </lineage>
</organism>
<dbReference type="AlphaFoldDB" id="A0A3D9RQI2"/>
<keyword evidence="4 10" id="KW-0963">Cytoplasm</keyword>
<keyword evidence="6 10" id="KW-0548">Nucleotidyltransferase</keyword>
<dbReference type="EMBL" id="QTTQ01000012">
    <property type="protein sequence ID" value="REE79754.1"/>
    <property type="molecule type" value="Genomic_DNA"/>
</dbReference>
<keyword evidence="8 10" id="KW-0239">DNA-directed DNA polymerase</keyword>
<comment type="function">
    <text evidence="10">Confers DNA tethering and processivity to DNA polymerases and other proteins. Acts as a clamp, forming a ring around DNA (a reaction catalyzed by the clamp-loading complex) which diffuses in an ATP-independent manner freely and bidirectionally along dsDNA. Initially characterized for its ability to contact the catalytic subunit of DNA polymerase III (Pol III), a complex, multichain enzyme responsible for most of the replicative synthesis in bacteria; Pol III exhibits 3'-5' exonuclease proofreading activity. The beta chain is required for initiation of replication as well as for processivity of DNA replication.</text>
</comment>
<feature type="domain" description="DNA polymerase III beta sliding clamp N-terminal" evidence="11">
    <location>
        <begin position="1"/>
        <end position="117"/>
    </location>
</feature>
<gene>
    <name evidence="14" type="ORF">BX611_2650</name>
</gene>
<evidence type="ECO:0000256" key="7">
    <source>
        <dbReference type="ARBA" id="ARBA00022705"/>
    </source>
</evidence>
<dbReference type="PANTHER" id="PTHR30478:SF0">
    <property type="entry name" value="BETA SLIDING CLAMP"/>
    <property type="match status" value="1"/>
</dbReference>
<dbReference type="SUPFAM" id="SSF55979">
    <property type="entry name" value="DNA clamp"/>
    <property type="match status" value="3"/>
</dbReference>
<evidence type="ECO:0000256" key="10">
    <source>
        <dbReference type="PIRNR" id="PIRNR000804"/>
    </source>
</evidence>
<dbReference type="PIRSF" id="PIRSF000804">
    <property type="entry name" value="DNA_pol_III_b"/>
    <property type="match status" value="1"/>
</dbReference>
<dbReference type="Pfam" id="PF02768">
    <property type="entry name" value="DNA_pol3_beta_3"/>
    <property type="match status" value="1"/>
</dbReference>
<evidence type="ECO:0000256" key="2">
    <source>
        <dbReference type="ARBA" id="ARBA00010752"/>
    </source>
</evidence>
<comment type="subunit">
    <text evidence="10">Forms a ring-shaped head-to-tail homodimer around DNA.</text>
</comment>
<dbReference type="Pfam" id="PF00712">
    <property type="entry name" value="DNA_pol3_beta"/>
    <property type="match status" value="1"/>
</dbReference>
<name>A0A3D9RQI2_9FLAO</name>
<evidence type="ECO:0000259" key="12">
    <source>
        <dbReference type="Pfam" id="PF02767"/>
    </source>
</evidence>
<keyword evidence="9" id="KW-0238">DNA-binding</keyword>
<dbReference type="GO" id="GO:0003677">
    <property type="term" value="F:DNA binding"/>
    <property type="evidence" value="ECO:0007669"/>
    <property type="project" value="UniProtKB-UniRule"/>
</dbReference>
<evidence type="ECO:0000313" key="15">
    <source>
        <dbReference type="Proteomes" id="UP000256429"/>
    </source>
</evidence>
<dbReference type="Gene3D" id="3.10.150.10">
    <property type="entry name" value="DNA Polymerase III, subunit A, domain 2"/>
    <property type="match status" value="1"/>
</dbReference>
<protein>
    <recommendedName>
        <fullName evidence="3 10">Beta sliding clamp</fullName>
    </recommendedName>
</protein>
<evidence type="ECO:0000256" key="5">
    <source>
        <dbReference type="ARBA" id="ARBA00022679"/>
    </source>
</evidence>
<sequence length="372" mass="41038">MKFIVSSSQLLKQLQVLGGVINSSNTLPILDNFLFELKQNELKISASDLETTMSTTIEVESDSDGSVAVSARLLLDTLKTFPNQPLTFKTEENNTIEISSSHGKYDMAYFDGSEFPKAVSIQSPSSTVIPGNVLATAISKTIFAAGNDDLRPVMSGVFFQFTTDSLTFVATDAHKLVKYSRTDVVANDAAEFIMPKKPLNLLKGILGNVDSDVTIEYNDANAKFTFDNVILVCRLIDGKYPNYDAVIPKENPNKLTVDRGTFLNSVRRVSIFSSKTTHQIRLKMAGTELNISAEDIDYSNKAEERLVCEYQGDDMQIGFNSRFLTEMLSNLNSNEVLIEMSLPNRAGILTPIDGVEEGEFITMLVMPVMLNS</sequence>
<comment type="caution">
    <text evidence="14">The sequence shown here is derived from an EMBL/GenBank/DDBJ whole genome shotgun (WGS) entry which is preliminary data.</text>
</comment>
<dbReference type="GO" id="GO:0009360">
    <property type="term" value="C:DNA polymerase III complex"/>
    <property type="evidence" value="ECO:0007669"/>
    <property type="project" value="InterPro"/>
</dbReference>
<dbReference type="GO" id="GO:0003887">
    <property type="term" value="F:DNA-directed DNA polymerase activity"/>
    <property type="evidence" value="ECO:0007669"/>
    <property type="project" value="UniProtKB-UniRule"/>
</dbReference>
<dbReference type="PANTHER" id="PTHR30478">
    <property type="entry name" value="DNA POLYMERASE III SUBUNIT BETA"/>
    <property type="match status" value="1"/>
</dbReference>
<dbReference type="Pfam" id="PF02767">
    <property type="entry name" value="DNA_pol3_beta_2"/>
    <property type="match status" value="1"/>
</dbReference>
<dbReference type="InterPro" id="IPR001001">
    <property type="entry name" value="DNA_polIII_beta"/>
</dbReference>
<evidence type="ECO:0000256" key="1">
    <source>
        <dbReference type="ARBA" id="ARBA00004496"/>
    </source>
</evidence>
<dbReference type="InterPro" id="IPR046938">
    <property type="entry name" value="DNA_clamp_sf"/>
</dbReference>
<comment type="similarity">
    <text evidence="2 10">Belongs to the beta sliding clamp family.</text>
</comment>
<dbReference type="GO" id="GO:0006271">
    <property type="term" value="P:DNA strand elongation involved in DNA replication"/>
    <property type="evidence" value="ECO:0007669"/>
    <property type="project" value="TreeGrafter"/>
</dbReference>
<dbReference type="NCBIfam" id="TIGR00663">
    <property type="entry name" value="dnan"/>
    <property type="match status" value="1"/>
</dbReference>
<dbReference type="InterPro" id="IPR022634">
    <property type="entry name" value="DNA_polIII_beta_N"/>
</dbReference>
<evidence type="ECO:0000256" key="3">
    <source>
        <dbReference type="ARBA" id="ARBA00021035"/>
    </source>
</evidence>
<feature type="domain" description="DNA polymerase III beta sliding clamp central" evidence="12">
    <location>
        <begin position="129"/>
        <end position="242"/>
    </location>
</feature>
<dbReference type="InterPro" id="IPR022637">
    <property type="entry name" value="DNA_polIII_beta_cen"/>
</dbReference>
<keyword evidence="15" id="KW-1185">Reference proteome</keyword>
<dbReference type="InterPro" id="IPR022635">
    <property type="entry name" value="DNA_polIII_beta_C"/>
</dbReference>
<proteinExistence type="inferred from homology"/>
<evidence type="ECO:0000256" key="8">
    <source>
        <dbReference type="ARBA" id="ARBA00022932"/>
    </source>
</evidence>
<dbReference type="Gene3D" id="3.70.10.10">
    <property type="match status" value="1"/>
</dbReference>
<dbReference type="Proteomes" id="UP000256429">
    <property type="component" value="Unassembled WGS sequence"/>
</dbReference>
<accession>A0A3D9RQI2</accession>
<evidence type="ECO:0000256" key="6">
    <source>
        <dbReference type="ARBA" id="ARBA00022695"/>
    </source>
</evidence>
<keyword evidence="5 10" id="KW-0808">Transferase</keyword>
<keyword evidence="7 10" id="KW-0235">DNA replication</keyword>
<evidence type="ECO:0000259" key="11">
    <source>
        <dbReference type="Pfam" id="PF00712"/>
    </source>
</evidence>
<feature type="domain" description="DNA polymerase III beta sliding clamp C-terminal" evidence="13">
    <location>
        <begin position="246"/>
        <end position="351"/>
    </location>
</feature>
<dbReference type="GO" id="GO:0005737">
    <property type="term" value="C:cytoplasm"/>
    <property type="evidence" value="ECO:0007669"/>
    <property type="project" value="UniProtKB-SubCell"/>
</dbReference>